<evidence type="ECO:0000256" key="1">
    <source>
        <dbReference type="ARBA" id="ARBA00006484"/>
    </source>
</evidence>
<dbReference type="SUPFAM" id="SSF51735">
    <property type="entry name" value="NAD(P)-binding Rossmann-fold domains"/>
    <property type="match status" value="1"/>
</dbReference>
<proteinExistence type="inferred from homology"/>
<protein>
    <submittedName>
        <fullName evidence="3">Cyclopentanol dehydrogenase</fullName>
        <ecNumber evidence="3">1.1.1.163</ecNumber>
    </submittedName>
</protein>
<dbReference type="GO" id="GO:0055041">
    <property type="term" value="F:cyclopentanol dehydrogenase activity"/>
    <property type="evidence" value="ECO:0007669"/>
    <property type="project" value="UniProtKB-EC"/>
</dbReference>
<comment type="similarity">
    <text evidence="1">Belongs to the short-chain dehydrogenases/reductases (SDR) family.</text>
</comment>
<dbReference type="NCBIfam" id="NF005559">
    <property type="entry name" value="PRK07231.1"/>
    <property type="match status" value="1"/>
</dbReference>
<keyword evidence="2 3" id="KW-0560">Oxidoreductase</keyword>
<reference evidence="3" key="1">
    <citation type="submission" date="2019-08" db="EMBL/GenBank/DDBJ databases">
        <authorList>
            <person name="Kucharzyk K."/>
            <person name="Murdoch R.W."/>
            <person name="Higgins S."/>
            <person name="Loffler F."/>
        </authorList>
    </citation>
    <scope>NUCLEOTIDE SEQUENCE</scope>
</reference>
<organism evidence="3">
    <name type="scientific">bioreactor metagenome</name>
    <dbReference type="NCBI Taxonomy" id="1076179"/>
    <lineage>
        <taxon>unclassified sequences</taxon>
        <taxon>metagenomes</taxon>
        <taxon>ecological metagenomes</taxon>
    </lineage>
</organism>
<evidence type="ECO:0000313" key="3">
    <source>
        <dbReference type="EMBL" id="MPM36913.1"/>
    </source>
</evidence>
<dbReference type="InterPro" id="IPR002347">
    <property type="entry name" value="SDR_fam"/>
</dbReference>
<comment type="caution">
    <text evidence="3">The sequence shown here is derived from an EMBL/GenBank/DDBJ whole genome shotgun (WGS) entry which is preliminary data.</text>
</comment>
<name>A0A644ZDY0_9ZZZZ</name>
<dbReference type="InterPro" id="IPR036291">
    <property type="entry name" value="NAD(P)-bd_dom_sf"/>
</dbReference>
<sequence length="250" mass="26545">MNVANKVILVTGGAGGLGAEMVEVLASNKARVYILDLDSAKGEALAKRIVEEGFFAAFLKLDLTSEEAWKTTVGLIVEKEGRIDVLVNNAGINIRKPIEEMSMGEFSTMMSVNVGSVFLGTKSVLGVMRSQGGGAIINTSSVCGLIGHRYTPEAYTTTKGAVTLLTKAIASRYGSENIRCNSIHPSTVDTPLVQEMFKDPVKKQQRLDEVPLGRLATARDVANSVLYLASDEASFINGIALPVDGGVTCC</sequence>
<dbReference type="EMBL" id="VSSQ01007768">
    <property type="protein sequence ID" value="MPM36913.1"/>
    <property type="molecule type" value="Genomic_DNA"/>
</dbReference>
<dbReference type="PRINTS" id="PR00081">
    <property type="entry name" value="GDHRDH"/>
</dbReference>
<accession>A0A644ZDY0</accession>
<evidence type="ECO:0000256" key="2">
    <source>
        <dbReference type="ARBA" id="ARBA00023002"/>
    </source>
</evidence>
<dbReference type="PANTHER" id="PTHR24321:SF8">
    <property type="entry name" value="ESTRADIOL 17-BETA-DEHYDROGENASE 8-RELATED"/>
    <property type="match status" value="1"/>
</dbReference>
<dbReference type="Gene3D" id="3.40.50.720">
    <property type="entry name" value="NAD(P)-binding Rossmann-like Domain"/>
    <property type="match status" value="1"/>
</dbReference>
<dbReference type="FunFam" id="3.40.50.720:FF:000084">
    <property type="entry name" value="Short-chain dehydrogenase reductase"/>
    <property type="match status" value="1"/>
</dbReference>
<dbReference type="EC" id="1.1.1.163" evidence="3"/>
<dbReference type="PRINTS" id="PR00080">
    <property type="entry name" value="SDRFAMILY"/>
</dbReference>
<gene>
    <name evidence="3" type="primary">cpnA_7</name>
    <name evidence="3" type="ORF">SDC9_83517</name>
</gene>
<dbReference type="PANTHER" id="PTHR24321">
    <property type="entry name" value="DEHYDROGENASES, SHORT CHAIN"/>
    <property type="match status" value="1"/>
</dbReference>
<dbReference type="Pfam" id="PF13561">
    <property type="entry name" value="adh_short_C2"/>
    <property type="match status" value="1"/>
</dbReference>
<dbReference type="AlphaFoldDB" id="A0A644ZDY0"/>